<dbReference type="AlphaFoldDB" id="A0A8J9X5R0"/>
<dbReference type="CDD" id="cd03416">
    <property type="entry name" value="CbiX_SirB_N"/>
    <property type="match status" value="1"/>
</dbReference>
<organism evidence="5">
    <name type="scientific">Phaeodactylum tricornutum</name>
    <name type="common">Diatom</name>
    <dbReference type="NCBI Taxonomy" id="2850"/>
    <lineage>
        <taxon>Eukaryota</taxon>
        <taxon>Sar</taxon>
        <taxon>Stramenopiles</taxon>
        <taxon>Ochrophyta</taxon>
        <taxon>Bacillariophyta</taxon>
        <taxon>Bacillariophyceae</taxon>
        <taxon>Bacillariophycidae</taxon>
        <taxon>Naviculales</taxon>
        <taxon>Phaeodactylaceae</taxon>
        <taxon>Phaeodactylum</taxon>
    </lineage>
</organism>
<evidence type="ECO:0000256" key="3">
    <source>
        <dbReference type="SAM" id="MobiDB-lite"/>
    </source>
</evidence>
<dbReference type="InterPro" id="IPR050963">
    <property type="entry name" value="Sirohydro_Cobaltochel/CbiX"/>
</dbReference>
<evidence type="ECO:0008006" key="6">
    <source>
        <dbReference type="Google" id="ProtNLM"/>
    </source>
</evidence>
<evidence type="ECO:0000256" key="1">
    <source>
        <dbReference type="ARBA" id="ARBA00022723"/>
    </source>
</evidence>
<dbReference type="Gene3D" id="3.40.50.1400">
    <property type="match status" value="1"/>
</dbReference>
<sequence length="317" mass="34553">MRFVSAGFLAILSASVTEFAAAFVVRHRRHERQLVMTDQRCFSSVIQKASNQEEDEPDLFEYFDPLLSPHAYPNGISPDEKPLDPKAAAPRPLPKIGNPVGFNLNGSTTKRTTSESATKLDREKNFRETEAFKDRPAVDTSVVFDPTISPHAYANGTPDVVVGDEGTVYIESSSNTIPATTTTRNSRKLGVLLIDHGSRKESSNKRLHALAERYQETVADSNTIVTAAHMEIATPSIADGIVSLLEAGVDEIICHPYFLSPGRHVQEDIPQIVQAAIDDLKTEIPIVTTPPTGSNTDLMITAMNGLVQEASASLKRT</sequence>
<dbReference type="Pfam" id="PF01903">
    <property type="entry name" value="CbiX"/>
    <property type="match status" value="1"/>
</dbReference>
<dbReference type="GO" id="GO:0046872">
    <property type="term" value="F:metal ion binding"/>
    <property type="evidence" value="ECO:0007669"/>
    <property type="project" value="UniProtKB-KW"/>
</dbReference>
<dbReference type="PANTHER" id="PTHR33542:SF3">
    <property type="entry name" value="SIROHYDROCHLORIN FERROCHELATASE, CHLOROPLASTIC"/>
    <property type="match status" value="1"/>
</dbReference>
<dbReference type="GO" id="GO:0016829">
    <property type="term" value="F:lyase activity"/>
    <property type="evidence" value="ECO:0007669"/>
    <property type="project" value="UniProtKB-KW"/>
</dbReference>
<dbReference type="PANTHER" id="PTHR33542">
    <property type="entry name" value="SIROHYDROCHLORIN FERROCHELATASE, CHLOROPLASTIC"/>
    <property type="match status" value="1"/>
</dbReference>
<reference evidence="5" key="1">
    <citation type="submission" date="2022-02" db="EMBL/GenBank/DDBJ databases">
        <authorList>
            <person name="Giguere J D."/>
        </authorList>
    </citation>
    <scope>NUCLEOTIDE SEQUENCE</scope>
    <source>
        <strain evidence="5">CCAP 1055/1</strain>
    </source>
</reference>
<feature type="signal peptide" evidence="4">
    <location>
        <begin position="1"/>
        <end position="22"/>
    </location>
</feature>
<dbReference type="Proteomes" id="UP000836788">
    <property type="component" value="Chromosome 3"/>
</dbReference>
<feature type="compositionally biased region" description="Polar residues" evidence="3">
    <location>
        <begin position="104"/>
        <end position="117"/>
    </location>
</feature>
<protein>
    <recommendedName>
        <fullName evidence="6">Sirohydrochlorin cobaltochelatase</fullName>
    </recommendedName>
</protein>
<name>A0A8J9X5R0_PHATR</name>
<keyword evidence="1" id="KW-0479">Metal-binding</keyword>
<accession>A0A8J9X5R0</accession>
<proteinExistence type="predicted"/>
<dbReference type="SUPFAM" id="SSF53800">
    <property type="entry name" value="Chelatase"/>
    <property type="match status" value="1"/>
</dbReference>
<evidence type="ECO:0000313" key="5">
    <source>
        <dbReference type="EMBL" id="CAG9287462.1"/>
    </source>
</evidence>
<evidence type="ECO:0000256" key="4">
    <source>
        <dbReference type="SAM" id="SignalP"/>
    </source>
</evidence>
<keyword evidence="2" id="KW-0456">Lyase</keyword>
<feature type="chain" id="PRO_5035435568" description="Sirohydrochlorin cobaltochelatase" evidence="4">
    <location>
        <begin position="23"/>
        <end position="317"/>
    </location>
</feature>
<dbReference type="EMBL" id="OU594944">
    <property type="protein sequence ID" value="CAG9287462.1"/>
    <property type="molecule type" value="Genomic_DNA"/>
</dbReference>
<evidence type="ECO:0000256" key="2">
    <source>
        <dbReference type="ARBA" id="ARBA00023239"/>
    </source>
</evidence>
<keyword evidence="4" id="KW-0732">Signal</keyword>
<dbReference type="InterPro" id="IPR002762">
    <property type="entry name" value="CbiX-like"/>
</dbReference>
<gene>
    <name evidence="5" type="ORF">PTTT1_LOCUS35601</name>
</gene>
<feature type="region of interest" description="Disordered" evidence="3">
    <location>
        <begin position="73"/>
        <end position="119"/>
    </location>
</feature>